<evidence type="ECO:0000259" key="2">
    <source>
        <dbReference type="Pfam" id="PF01408"/>
    </source>
</evidence>
<gene>
    <name evidence="4" type="ORF">IPV69_13365</name>
</gene>
<dbReference type="InterPro" id="IPR055170">
    <property type="entry name" value="GFO_IDH_MocA-like_dom"/>
</dbReference>
<evidence type="ECO:0000313" key="4">
    <source>
        <dbReference type="EMBL" id="QOV92284.1"/>
    </source>
</evidence>
<proteinExistence type="predicted"/>
<dbReference type="PANTHER" id="PTHR43818">
    <property type="entry name" value="BCDNA.GH03377"/>
    <property type="match status" value="1"/>
</dbReference>
<name>A0A7M2X3N8_9BACT</name>
<reference evidence="4 5" key="1">
    <citation type="submission" date="2020-10" db="EMBL/GenBank/DDBJ databases">
        <title>Wide distribution of Phycisphaera-like planctomycetes from WD2101 soil group in peatlands and genome analysis of the first cultivated representative.</title>
        <authorList>
            <person name="Dedysh S.N."/>
            <person name="Beletsky A.V."/>
            <person name="Ivanova A."/>
            <person name="Kulichevskaya I.S."/>
            <person name="Suzina N.E."/>
            <person name="Philippov D.A."/>
            <person name="Rakitin A.L."/>
            <person name="Mardanov A.V."/>
            <person name="Ravin N.V."/>
        </authorList>
    </citation>
    <scope>NUCLEOTIDE SEQUENCE [LARGE SCALE GENOMIC DNA]</scope>
    <source>
        <strain evidence="4 5">M1803</strain>
    </source>
</reference>
<dbReference type="Pfam" id="PF01408">
    <property type="entry name" value="GFO_IDH_MocA"/>
    <property type="match status" value="1"/>
</dbReference>
<dbReference type="InterPro" id="IPR000683">
    <property type="entry name" value="Gfo/Idh/MocA-like_OxRdtase_N"/>
</dbReference>
<dbReference type="GO" id="GO:0016491">
    <property type="term" value="F:oxidoreductase activity"/>
    <property type="evidence" value="ECO:0007669"/>
    <property type="project" value="UniProtKB-KW"/>
</dbReference>
<dbReference type="KEGG" id="hbs:IPV69_13365"/>
<protein>
    <submittedName>
        <fullName evidence="4">Gfo/Idh/MocA family oxidoreductase</fullName>
    </submittedName>
</protein>
<dbReference type="PANTHER" id="PTHR43818:SF11">
    <property type="entry name" value="BCDNA.GH03377"/>
    <property type="match status" value="1"/>
</dbReference>
<dbReference type="GO" id="GO:0000166">
    <property type="term" value="F:nucleotide binding"/>
    <property type="evidence" value="ECO:0007669"/>
    <property type="project" value="InterPro"/>
</dbReference>
<dbReference type="AlphaFoldDB" id="A0A7M2X3N8"/>
<dbReference type="InterPro" id="IPR050463">
    <property type="entry name" value="Gfo/Idh/MocA_oxidrdct_glycsds"/>
</dbReference>
<sequence length="352" mass="38276">MSTLRIGVIGAGGIAAKMHFPELADLRDRAKVTLISGRNEKRLAIIKDRFDIPRHTTRYEDVIADDSIDAVIVATPHPQHVKWGIAALEAGKHVYMQKPLSGEMAEADAFVAACDRHPDRIVYCLPHFDDTVLSVRAALRRGDLGKPTGMRARTSHGGPEVYYREVATFFGEPESTDLWFFDEKKAGVGALFDMGVYATSYTIAILGTIKRVTAVTATIDKPTTLEDTATLILQAENGALATAETSWCDPGRTWAFSVHGSKAKVTFGANDPAKLHTPTALDRDNAPIDITDLPMRVQVGNSHRHWLDCIATGVQPPVSNARTARHVTEVLLAGLKSGKEGKPVDVRSTMEG</sequence>
<dbReference type="Gene3D" id="3.30.360.10">
    <property type="entry name" value="Dihydrodipicolinate Reductase, domain 2"/>
    <property type="match status" value="1"/>
</dbReference>
<dbReference type="SUPFAM" id="SSF51735">
    <property type="entry name" value="NAD(P)-binding Rossmann-fold domains"/>
    <property type="match status" value="1"/>
</dbReference>
<dbReference type="EMBL" id="CP063458">
    <property type="protein sequence ID" value="QOV92284.1"/>
    <property type="molecule type" value="Genomic_DNA"/>
</dbReference>
<evidence type="ECO:0000259" key="3">
    <source>
        <dbReference type="Pfam" id="PF22725"/>
    </source>
</evidence>
<keyword evidence="1" id="KW-0560">Oxidoreductase</keyword>
<dbReference type="Gene3D" id="3.40.50.720">
    <property type="entry name" value="NAD(P)-binding Rossmann-like Domain"/>
    <property type="match status" value="1"/>
</dbReference>
<keyword evidence="5" id="KW-1185">Reference proteome</keyword>
<organism evidence="4 5">
    <name type="scientific">Humisphaera borealis</name>
    <dbReference type="NCBI Taxonomy" id="2807512"/>
    <lineage>
        <taxon>Bacteria</taxon>
        <taxon>Pseudomonadati</taxon>
        <taxon>Planctomycetota</taxon>
        <taxon>Phycisphaerae</taxon>
        <taxon>Tepidisphaerales</taxon>
        <taxon>Tepidisphaeraceae</taxon>
        <taxon>Humisphaera</taxon>
    </lineage>
</organism>
<dbReference type="Pfam" id="PF22725">
    <property type="entry name" value="GFO_IDH_MocA_C3"/>
    <property type="match status" value="1"/>
</dbReference>
<dbReference type="InterPro" id="IPR036291">
    <property type="entry name" value="NAD(P)-bd_dom_sf"/>
</dbReference>
<dbReference type="Proteomes" id="UP000593765">
    <property type="component" value="Chromosome"/>
</dbReference>
<evidence type="ECO:0000256" key="1">
    <source>
        <dbReference type="ARBA" id="ARBA00023002"/>
    </source>
</evidence>
<dbReference type="SUPFAM" id="SSF55347">
    <property type="entry name" value="Glyceraldehyde-3-phosphate dehydrogenase-like, C-terminal domain"/>
    <property type="match status" value="1"/>
</dbReference>
<evidence type="ECO:0000313" key="5">
    <source>
        <dbReference type="Proteomes" id="UP000593765"/>
    </source>
</evidence>
<accession>A0A7M2X3N8</accession>
<feature type="domain" description="Gfo/Idh/MocA-like oxidoreductase N-terminal" evidence="2">
    <location>
        <begin position="4"/>
        <end position="120"/>
    </location>
</feature>
<dbReference type="RefSeq" id="WP_206295618.1">
    <property type="nucleotide sequence ID" value="NZ_CP063458.1"/>
</dbReference>
<feature type="domain" description="GFO/IDH/MocA-like oxidoreductase" evidence="3">
    <location>
        <begin position="133"/>
        <end position="265"/>
    </location>
</feature>